<dbReference type="Pfam" id="PF10082">
    <property type="entry name" value="BBP2_2"/>
    <property type="match status" value="1"/>
</dbReference>
<dbReference type="InterPro" id="IPR017465">
    <property type="entry name" value="EpsL_proteobac"/>
</dbReference>
<dbReference type="EMBL" id="RYFG02000111">
    <property type="protein sequence ID" value="TRW91511.1"/>
    <property type="molecule type" value="Genomic_DNA"/>
</dbReference>
<dbReference type="NCBIfam" id="TIGR03014">
    <property type="entry name" value="EpsL"/>
    <property type="match status" value="1"/>
</dbReference>
<dbReference type="Proteomes" id="UP000733744">
    <property type="component" value="Unassembled WGS sequence"/>
</dbReference>
<keyword evidence="2" id="KW-1185">Reference proteome</keyword>
<evidence type="ECO:0000313" key="1">
    <source>
        <dbReference type="EMBL" id="TRW91511.1"/>
    </source>
</evidence>
<reference evidence="1 2" key="1">
    <citation type="journal article" date="2019" name="Antonie Van Leeuwenhoek">
        <title>Description of 'Ca. Methylobacter oryzae' KRF1, a novel species from the environmentally important Methylobacter clade 2.</title>
        <authorList>
            <person name="Khatri K."/>
            <person name="Mohite J.A."/>
            <person name="Pandit P.S."/>
            <person name="Bahulikar R."/>
            <person name="Rahalkar M.C."/>
        </authorList>
    </citation>
    <scope>NUCLEOTIDE SEQUENCE [LARGE SCALE GENOMIC DNA]</scope>
    <source>
        <strain evidence="1 2">KRF1</strain>
    </source>
</reference>
<dbReference type="InterPro" id="IPR018759">
    <property type="entry name" value="BBP2_2"/>
</dbReference>
<comment type="caution">
    <text evidence="1">The sequence shown here is derived from an EMBL/GenBank/DDBJ whole genome shotgun (WGS) entry which is preliminary data.</text>
</comment>
<name>A0ABY3C786_9GAMM</name>
<gene>
    <name evidence="1" type="ORF">EKO24_016490</name>
</gene>
<dbReference type="RefSeq" id="WP_127027828.1">
    <property type="nucleotide sequence ID" value="NZ_RYFG02000111.1"/>
</dbReference>
<proteinExistence type="predicted"/>
<protein>
    <submittedName>
        <fullName evidence="1">Outer membrane beta-barrel protein</fullName>
    </submittedName>
</protein>
<evidence type="ECO:0000313" key="2">
    <source>
        <dbReference type="Proteomes" id="UP000733744"/>
    </source>
</evidence>
<dbReference type="SUPFAM" id="SSF56935">
    <property type="entry name" value="Porins"/>
    <property type="match status" value="1"/>
</dbReference>
<organism evidence="1 2">
    <name type="scientific">Candidatus Methylobacter oryzae</name>
    <dbReference type="NCBI Taxonomy" id="2497749"/>
    <lineage>
        <taxon>Bacteria</taxon>
        <taxon>Pseudomonadati</taxon>
        <taxon>Pseudomonadota</taxon>
        <taxon>Gammaproteobacteria</taxon>
        <taxon>Methylococcales</taxon>
        <taxon>Methylococcaceae</taxon>
        <taxon>Methylobacter</taxon>
    </lineage>
</organism>
<accession>A0ABY3C786</accession>
<sequence length="422" mass="47358">MGLLVLDYRQCHSKNDAIKSKYLLSCFIVLLGGSLPDKTYAVVSPDDTFKPYVASTLLYDSNFLRLSDSVDTVAVTGQSDRSDFIKQVAAGFDMDWKIQRQHFIVKANVNQNWFQTFTNLDYTGWDTRAQWNWQIGNNWDGEIGYSNAQALGSFAQLHSVVNNLINNQRYFANAGYLFHPNGKIKLGVFRTETEFDGTSRRFSNNTEDNAELDLQYLSPGGSVYGLRVIATDGQYPQRQITPGSTQDDAYTRMSYALTWDWRANNKTRVDGFVGYTQQDYAHFGVRNFSDVTAQLNLGWQASEKTLLELSGRRLISQADNLFASFVLTQGVWFNVNWQPTPKIALKLPMSYQQQEYLGGGGSSVAGFEQQKDDVGNVGLNLMYQPLDSVSIGPVLSFEKRDSNIPIASYESKSAGVNLQAAF</sequence>